<evidence type="ECO:0000256" key="5">
    <source>
        <dbReference type="ARBA" id="ARBA00022525"/>
    </source>
</evidence>
<dbReference type="Proteomes" id="UP000002669">
    <property type="component" value="Unassembled WGS sequence"/>
</dbReference>
<proteinExistence type="predicted"/>
<dbReference type="InterPro" id="IPR015366">
    <property type="entry name" value="S53_propep"/>
</dbReference>
<feature type="active site" description="Charge relay system" evidence="15">
    <location>
        <position position="504"/>
    </location>
</feature>
<organism evidence="19">
    <name type="scientific">Arthroderma gypseum (strain ATCC MYA-4604 / CBS 118893)</name>
    <name type="common">Microsporum gypseum</name>
    <dbReference type="NCBI Taxonomy" id="535722"/>
    <lineage>
        <taxon>Eukaryota</taxon>
        <taxon>Fungi</taxon>
        <taxon>Dikarya</taxon>
        <taxon>Ascomycota</taxon>
        <taxon>Pezizomycotina</taxon>
        <taxon>Eurotiomycetes</taxon>
        <taxon>Eurotiomycetidae</taxon>
        <taxon>Onygenales</taxon>
        <taxon>Arthrodermataceae</taxon>
        <taxon>Nannizzia</taxon>
    </lineage>
</organism>
<evidence type="ECO:0000313" key="19">
    <source>
        <dbReference type="Proteomes" id="UP000002669"/>
    </source>
</evidence>
<dbReference type="SUPFAM" id="SSF54897">
    <property type="entry name" value="Protease propeptides/inhibitors"/>
    <property type="match status" value="1"/>
</dbReference>
<comment type="catalytic activity">
    <reaction evidence="1">
        <text>Release of an N-terminal tripeptide from a polypeptide.</text>
        <dbReference type="EC" id="3.4.14.10"/>
    </reaction>
</comment>
<keyword evidence="5" id="KW-0964">Secreted</keyword>
<feature type="binding site" evidence="15">
    <location>
        <position position="579"/>
    </location>
    <ligand>
        <name>Ca(2+)</name>
        <dbReference type="ChEBI" id="CHEBI:29108"/>
    </ligand>
</feature>
<feature type="binding site" evidence="15">
    <location>
        <position position="546"/>
    </location>
    <ligand>
        <name>Ca(2+)</name>
        <dbReference type="ChEBI" id="CHEBI:29108"/>
    </ligand>
</feature>
<keyword evidence="8 16" id="KW-0732">Signal</keyword>
<evidence type="ECO:0000256" key="2">
    <source>
        <dbReference type="ARBA" id="ARBA00002451"/>
    </source>
</evidence>
<protein>
    <recommendedName>
        <fullName evidence="4">tripeptidyl-peptidase II</fullName>
        <ecNumber evidence="4">3.4.14.10</ecNumber>
    </recommendedName>
</protein>
<keyword evidence="10 15" id="KW-0720">Serine protease</keyword>
<dbReference type="VEuPathDB" id="FungiDB:MGYG_06500"/>
<dbReference type="OMA" id="VTITPDC"/>
<dbReference type="EMBL" id="DS989826">
    <property type="protein sequence ID" value="EFR03502.1"/>
    <property type="molecule type" value="Genomic_DNA"/>
</dbReference>
<keyword evidence="9 15" id="KW-0378">Hydrolase</keyword>
<dbReference type="PANTHER" id="PTHR14218:SF32">
    <property type="entry name" value="TRIPEPTIDYL PEPTIDASE SED3 (AFU_ORTHOLOGUE AFUA_3G08930)"/>
    <property type="match status" value="1"/>
</dbReference>
<feature type="binding site" evidence="15">
    <location>
        <position position="581"/>
    </location>
    <ligand>
        <name>Ca(2+)</name>
        <dbReference type="ChEBI" id="CHEBI:29108"/>
    </ligand>
</feature>
<feature type="active site" description="Charge relay system" evidence="15">
    <location>
        <position position="288"/>
    </location>
</feature>
<dbReference type="InterPro" id="IPR036852">
    <property type="entry name" value="Peptidase_S8/S53_dom_sf"/>
</dbReference>
<dbReference type="PROSITE" id="PS51695">
    <property type="entry name" value="SEDOLISIN"/>
    <property type="match status" value="1"/>
</dbReference>
<dbReference type="GO" id="GO:0046872">
    <property type="term" value="F:metal ion binding"/>
    <property type="evidence" value="ECO:0007669"/>
    <property type="project" value="UniProtKB-UniRule"/>
</dbReference>
<dbReference type="InterPro" id="IPR023828">
    <property type="entry name" value="Peptidase_S8_Ser-AS"/>
</dbReference>
<dbReference type="SMART" id="SM00944">
    <property type="entry name" value="Pro-kuma_activ"/>
    <property type="match status" value="1"/>
</dbReference>
<dbReference type="EC" id="3.4.14.10" evidence="4"/>
<evidence type="ECO:0000256" key="10">
    <source>
        <dbReference type="ARBA" id="ARBA00022825"/>
    </source>
</evidence>
<dbReference type="CDD" id="cd04056">
    <property type="entry name" value="Peptidases_S53"/>
    <property type="match status" value="1"/>
</dbReference>
<dbReference type="GO" id="GO:0008240">
    <property type="term" value="F:tripeptidyl-peptidase activity"/>
    <property type="evidence" value="ECO:0007669"/>
    <property type="project" value="UniProtKB-EC"/>
</dbReference>
<dbReference type="GO" id="GO:0004252">
    <property type="term" value="F:serine-type endopeptidase activity"/>
    <property type="evidence" value="ECO:0007669"/>
    <property type="project" value="UniProtKB-UniRule"/>
</dbReference>
<dbReference type="Pfam" id="PF00082">
    <property type="entry name" value="Peptidase_S8"/>
    <property type="match status" value="1"/>
</dbReference>
<dbReference type="InterPro" id="IPR030400">
    <property type="entry name" value="Sedolisin_dom"/>
</dbReference>
<evidence type="ECO:0000256" key="6">
    <source>
        <dbReference type="ARBA" id="ARBA00022670"/>
    </source>
</evidence>
<feature type="signal peptide" evidence="16">
    <location>
        <begin position="1"/>
        <end position="22"/>
    </location>
</feature>
<dbReference type="Gene3D" id="3.40.50.200">
    <property type="entry name" value="Peptidase S8/S53 domain"/>
    <property type="match status" value="1"/>
</dbReference>
<evidence type="ECO:0000256" key="7">
    <source>
        <dbReference type="ARBA" id="ARBA00022723"/>
    </source>
</evidence>
<dbReference type="eggNOG" id="ENOG502QR6D">
    <property type="taxonomic scope" value="Eukaryota"/>
</dbReference>
<comment type="cofactor">
    <cofactor evidence="15">
        <name>Ca(2+)</name>
        <dbReference type="ChEBI" id="CHEBI:29108"/>
    </cofactor>
    <text evidence="15">Binds 1 Ca(2+) ion per subunit.</text>
</comment>
<keyword evidence="7 15" id="KW-0479">Metal-binding</keyword>
<evidence type="ECO:0000256" key="1">
    <source>
        <dbReference type="ARBA" id="ARBA00001910"/>
    </source>
</evidence>
<evidence type="ECO:0000256" key="12">
    <source>
        <dbReference type="ARBA" id="ARBA00023026"/>
    </source>
</evidence>
<keyword evidence="12" id="KW-0843">Virulence</keyword>
<reference evidence="19" key="1">
    <citation type="journal article" date="2012" name="MBio">
        <title>Comparative genome analysis of Trichophyton rubrum and related dermatophytes reveals candidate genes involved in infection.</title>
        <authorList>
            <person name="Martinez D.A."/>
            <person name="Oliver B.G."/>
            <person name="Graeser Y."/>
            <person name="Goldberg J.M."/>
            <person name="Li W."/>
            <person name="Martinez-Rossi N.M."/>
            <person name="Monod M."/>
            <person name="Shelest E."/>
            <person name="Barton R.C."/>
            <person name="Birch E."/>
            <person name="Brakhage A.A."/>
            <person name="Chen Z."/>
            <person name="Gurr S.J."/>
            <person name="Heiman D."/>
            <person name="Heitman J."/>
            <person name="Kosti I."/>
            <person name="Rossi A."/>
            <person name="Saif S."/>
            <person name="Samalova M."/>
            <person name="Saunders C.W."/>
            <person name="Shea T."/>
            <person name="Summerbell R.C."/>
            <person name="Xu J."/>
            <person name="Young S."/>
            <person name="Zeng Q."/>
            <person name="Birren B.W."/>
            <person name="Cuomo C.A."/>
            <person name="White T.C."/>
        </authorList>
    </citation>
    <scope>NUCLEOTIDE SEQUENCE [LARGE SCALE GENOMIC DNA]</scope>
    <source>
        <strain evidence="19">ATCC MYA-4604 / CBS 118893</strain>
    </source>
</reference>
<dbReference type="GO" id="GO:0005576">
    <property type="term" value="C:extracellular region"/>
    <property type="evidence" value="ECO:0007669"/>
    <property type="project" value="UniProtKB-SubCell"/>
</dbReference>
<feature type="domain" description="Peptidase S53" evidence="17">
    <location>
        <begin position="212"/>
        <end position="601"/>
    </location>
</feature>
<evidence type="ECO:0000256" key="9">
    <source>
        <dbReference type="ARBA" id="ARBA00022801"/>
    </source>
</evidence>
<keyword evidence="6 15" id="KW-0645">Protease</keyword>
<dbReference type="OrthoDB" id="409122at2759"/>
<keyword evidence="19" id="KW-1185">Reference proteome</keyword>
<dbReference type="PROSITE" id="PS00138">
    <property type="entry name" value="SUBTILASE_SER"/>
    <property type="match status" value="1"/>
</dbReference>
<feature type="active site" description="Charge relay system" evidence="15">
    <location>
        <position position="292"/>
    </location>
</feature>
<dbReference type="GO" id="GO:0006508">
    <property type="term" value="P:proteolysis"/>
    <property type="evidence" value="ECO:0007669"/>
    <property type="project" value="UniProtKB-KW"/>
</dbReference>
<dbReference type="HOGENOM" id="CLU_013783_3_0_1"/>
<comment type="subcellular location">
    <subcellularLocation>
        <location evidence="3">Secreted</location>
        <location evidence="3">Extracellular space</location>
    </subcellularLocation>
</comment>
<dbReference type="InterPro" id="IPR050819">
    <property type="entry name" value="Tripeptidyl-peptidase_I"/>
</dbReference>
<keyword evidence="13" id="KW-0865">Zymogen</keyword>
<evidence type="ECO:0000256" key="16">
    <source>
        <dbReference type="SAM" id="SignalP"/>
    </source>
</evidence>
<dbReference type="InterPro" id="IPR000209">
    <property type="entry name" value="Peptidase_S8/S53_dom"/>
</dbReference>
<dbReference type="STRING" id="535722.E4UZH2"/>
<dbReference type="GeneID" id="10027216"/>
<dbReference type="InParanoid" id="E4UZH2"/>
<evidence type="ECO:0000256" key="4">
    <source>
        <dbReference type="ARBA" id="ARBA00012462"/>
    </source>
</evidence>
<dbReference type="FunFam" id="3.40.50.200:FF:000015">
    <property type="entry name" value="Tripeptidyl peptidase A"/>
    <property type="match status" value="1"/>
</dbReference>
<evidence type="ECO:0000256" key="13">
    <source>
        <dbReference type="ARBA" id="ARBA00023145"/>
    </source>
</evidence>
<keyword evidence="14" id="KW-0325">Glycoprotein</keyword>
<accession>E4UZH2</accession>
<name>E4UZH2_ARTGP</name>
<dbReference type="RefSeq" id="XP_003171956.1">
    <property type="nucleotide sequence ID" value="XM_003171908.1"/>
</dbReference>
<dbReference type="AlphaFoldDB" id="E4UZH2"/>
<evidence type="ECO:0000256" key="3">
    <source>
        <dbReference type="ARBA" id="ARBA00004239"/>
    </source>
</evidence>
<dbReference type="CDD" id="cd11377">
    <property type="entry name" value="Pro-peptidase_S53"/>
    <property type="match status" value="1"/>
</dbReference>
<dbReference type="SUPFAM" id="SSF52743">
    <property type="entry name" value="Subtilisin-like"/>
    <property type="match status" value="1"/>
</dbReference>
<evidence type="ECO:0000256" key="11">
    <source>
        <dbReference type="ARBA" id="ARBA00022837"/>
    </source>
</evidence>
<evidence type="ECO:0000256" key="8">
    <source>
        <dbReference type="ARBA" id="ARBA00022729"/>
    </source>
</evidence>
<feature type="chain" id="PRO_5003190867" description="tripeptidyl-peptidase II" evidence="16">
    <location>
        <begin position="23"/>
        <end position="601"/>
    </location>
</feature>
<dbReference type="Pfam" id="PF09286">
    <property type="entry name" value="Pro-kuma_activ"/>
    <property type="match status" value="1"/>
</dbReference>
<comment type="function">
    <text evidence="2">Secreted tripeptidyl-peptidase which degrades proteins at acidic pHs and is involved in virulence.</text>
</comment>
<dbReference type="PANTHER" id="PTHR14218">
    <property type="entry name" value="PROTEASE S8 TRIPEPTIDYL PEPTIDASE I CLN2"/>
    <property type="match status" value="1"/>
</dbReference>
<evidence type="ECO:0000313" key="18">
    <source>
        <dbReference type="EMBL" id="EFR03502.1"/>
    </source>
</evidence>
<evidence type="ECO:0000256" key="15">
    <source>
        <dbReference type="PROSITE-ProRule" id="PRU01032"/>
    </source>
</evidence>
<gene>
    <name evidence="18" type="ORF">MGYG_06500</name>
</gene>
<evidence type="ECO:0000259" key="17">
    <source>
        <dbReference type="PROSITE" id="PS51695"/>
    </source>
</evidence>
<keyword evidence="11 15" id="KW-0106">Calcium</keyword>
<sequence>MVSFTLRAIGACLIGLPALITAAPTSHISSDFHVVEQLNAAPQGWVQGGSPAPSTLMKFKLALVQSKTAEFEQRVMDISNPRHADYGKHMSREEVDAFLQPSSLAKESVLNWLSSEGVSKHSVKANTDWLTFTTTIENAEKLFDTHFYTFKNTADGSQIIRTLKYSVPASAAPYIQMIQPTTKFNAPRPELSSVFTSDLEMTSSADVDCNVTVTPDCIRDLYKMGNTFAKKDPRNRLGISGYLEQYARLEDFSTFIDMFVPSLKGTTFDFKSINGGKNEQNSTLDSVEASLDVDYAIGLSGALSTYYGTAGRGKLIPDLDQPNITDNNNEPYIEQLFYLLDLPDSELPAVLSTSYGENEQSIPASYTSVVCSLFGRLGARGVSVIFSSGDTGVGSACQSNDGKNTTKFNPIFPAACPFVTSVGGTHQIKPEVAIHFSSGGFSERFARPWYQELDVRHYLGHELEKGKWDGLYNPSGRGFPDVAAQSYKFATRDHGKTIGVSGTSASAPLFAAVVSILNSIRLAHNKPKMGFLNPWLYTVGRSGFTDIVHGGSTGCTGTDIYSHLPTPYVPGASWNATKGWDPVTGLGTPDFEKLSKLVLAF</sequence>
<evidence type="ECO:0000256" key="14">
    <source>
        <dbReference type="ARBA" id="ARBA00023180"/>
    </source>
</evidence>
<feature type="binding site" evidence="15">
    <location>
        <position position="547"/>
    </location>
    <ligand>
        <name>Ca(2+)</name>
        <dbReference type="ChEBI" id="CHEBI:29108"/>
    </ligand>
</feature>